<dbReference type="EC" id="2.7.7.7" evidence="1"/>
<dbReference type="SUPFAM" id="SSF89550">
    <property type="entry name" value="PHP domain-like"/>
    <property type="match status" value="1"/>
</dbReference>
<dbReference type="Pfam" id="PF17657">
    <property type="entry name" value="DNA_pol3_finger"/>
    <property type="match status" value="1"/>
</dbReference>
<evidence type="ECO:0000256" key="3">
    <source>
        <dbReference type="ARBA" id="ARBA00022679"/>
    </source>
</evidence>
<dbReference type="GO" id="GO:0008408">
    <property type="term" value="F:3'-5' exonuclease activity"/>
    <property type="evidence" value="ECO:0007669"/>
    <property type="project" value="InterPro"/>
</dbReference>
<keyword evidence="10" id="KW-1185">Reference proteome</keyword>
<keyword evidence="3" id="KW-0808">Transferase</keyword>
<sequence length="1193" mass="133227">MIKGISVSSVPFCHLHFHTCYSLLDSTVKVKPAMKAAADMGMEYLAMTDHGVLFGAVEFYKSAYAAGIKPIIGCEVYLARHGIEFTKNSTDPAIRSQRNNMHLVLLAETQEGYENLVRLVSIAHLEGVHYKPRIDKALLRKYSKGLIGLAACLRGEVTEACKDGDLDKAEELAREYSDIFGENNFFLELQDHGLADQKTANKNMLEVAKRTGLPLVATNDVHYIRQEHAEAHDVLICLQRGDLVADPNRHRYEGDQFYMKSGEEMAALFPDQPEAISNTVEIAKRCNVEFFFPEKAEDLHFPFFPLPDGFDSDYDYLIHLGKLGLKKLYGIDDLDNPTTEYEETIKTRFYYEVGVIKKTNYINYFLVVADFIQWARAQGIPVGPGRGSGAGSMLAYSLAITTIEPLKYNLIFERFLNPDRVSPPDFDIDFCPTKRQSVIQYVRDKYGEECVAQIITFGTLGAKTLMRDLGRVLEIPLPYCDRLAKMIPETPGTTLEKALAESPEFKQATRSEPDAQRIMKYARLLEGLPRHTGMHAAGVVIGEKPLIEIIPLTREPKEKLIVVQFEKGPTEEIGLLKMDFLGLKNLTIIYEACSLIKRNHGIDVDPEKLEIDDEKTFELLARGDTVGVFQLESGGMRDTLRQVAPDCIEDIIAILALYRPGPMQFIPTYIKRKHGQEKVEYDHPLLEKILKETKGIIVYQEQIQQAAQSLAGFTLGEGDILRRAMGKKKPEVMDQQRGKFVDGCKTTNNIDAKLANSIFDNITEFAKYGFNKSHSTAYGFVTYQTAWLKAHYPAEFMAALLSGEMGNSDKLTGFISESKEVGIDVLPPSVNESIGRFNAVQDGSGIRFGMAAIKGVGEGVVEEIVNDRDENGPYAGLMDFCSRIPGANKKVIESLIRSGAFDFCGIHRARLFNGIETAIGRAAEALKDKAAGQVSMFDLMGGAAEEAGSSSDEELADVPAWSESDLLAAEKELIGFFISGHPLARYEWVLNQFALKRMKDLQTLAAGERTRMGGMITEMRKLYTKKDQKPMASFRIEGLEGSINAIIFPTAYEEYGLLLEDDATAMFGGIMMEEDSGDLKFQVLEIFPLEQAPGIFCDRVSIRLPEIGVNEEVMETLKVALSEFRGNTPVDLCIEFVDGPRVFINTDHTFKVRPCAELEHKIEHTIGEGLVYIASKSDPFKNPPKERKWGKKK</sequence>
<keyword evidence="4" id="KW-0548">Nucleotidyltransferase</keyword>
<dbReference type="InterPro" id="IPR003141">
    <property type="entry name" value="Pol/His_phosphatase_N"/>
</dbReference>
<dbReference type="NCBIfam" id="TIGR00594">
    <property type="entry name" value="polc"/>
    <property type="match status" value="1"/>
</dbReference>
<dbReference type="InterPro" id="IPR040982">
    <property type="entry name" value="DNA_pol3_finger"/>
</dbReference>
<dbReference type="Proteomes" id="UP000346198">
    <property type="component" value="Unassembled WGS sequence"/>
</dbReference>
<dbReference type="Gene3D" id="1.10.150.870">
    <property type="match status" value="1"/>
</dbReference>
<dbReference type="NCBIfam" id="NF005298">
    <property type="entry name" value="PRK06826.1"/>
    <property type="match status" value="1"/>
</dbReference>
<proteinExistence type="predicted"/>
<dbReference type="InterPro" id="IPR004013">
    <property type="entry name" value="PHP_dom"/>
</dbReference>
<accession>A0A6C2UJX9</accession>
<dbReference type="SMART" id="SM00481">
    <property type="entry name" value="POLIIIAc"/>
    <property type="match status" value="1"/>
</dbReference>
<dbReference type="CDD" id="cd04485">
    <property type="entry name" value="DnaE_OBF"/>
    <property type="match status" value="1"/>
</dbReference>
<evidence type="ECO:0000259" key="8">
    <source>
        <dbReference type="SMART" id="SM00481"/>
    </source>
</evidence>
<gene>
    <name evidence="9" type="primary">dnaE</name>
    <name evidence="9" type="ORF">SCARR_02330</name>
</gene>
<keyword evidence="5" id="KW-0235">DNA replication</keyword>
<evidence type="ECO:0000256" key="2">
    <source>
        <dbReference type="ARBA" id="ARBA00019114"/>
    </source>
</evidence>
<dbReference type="GO" id="GO:0006260">
    <property type="term" value="P:DNA replication"/>
    <property type="evidence" value="ECO:0007669"/>
    <property type="project" value="UniProtKB-KW"/>
</dbReference>
<reference evidence="9 10" key="1">
    <citation type="submission" date="2019-04" db="EMBL/GenBank/DDBJ databases">
        <authorList>
            <person name="Van Vliet M D."/>
        </authorList>
    </citation>
    <scope>NUCLEOTIDE SEQUENCE [LARGE SCALE GENOMIC DNA]</scope>
    <source>
        <strain evidence="9 10">F21</strain>
    </source>
</reference>
<dbReference type="Pfam" id="PF14579">
    <property type="entry name" value="HHH_6"/>
    <property type="match status" value="1"/>
</dbReference>
<evidence type="ECO:0000256" key="4">
    <source>
        <dbReference type="ARBA" id="ARBA00022695"/>
    </source>
</evidence>
<comment type="catalytic activity">
    <reaction evidence="7">
        <text>DNA(n) + a 2'-deoxyribonucleoside 5'-triphosphate = DNA(n+1) + diphosphate</text>
        <dbReference type="Rhea" id="RHEA:22508"/>
        <dbReference type="Rhea" id="RHEA-COMP:17339"/>
        <dbReference type="Rhea" id="RHEA-COMP:17340"/>
        <dbReference type="ChEBI" id="CHEBI:33019"/>
        <dbReference type="ChEBI" id="CHEBI:61560"/>
        <dbReference type="ChEBI" id="CHEBI:173112"/>
        <dbReference type="EC" id="2.7.7.7"/>
    </reaction>
</comment>
<dbReference type="PANTHER" id="PTHR32294:SF0">
    <property type="entry name" value="DNA POLYMERASE III SUBUNIT ALPHA"/>
    <property type="match status" value="1"/>
</dbReference>
<dbReference type="Pfam" id="PF07733">
    <property type="entry name" value="DNA_pol3_alpha"/>
    <property type="match status" value="1"/>
</dbReference>
<evidence type="ECO:0000313" key="9">
    <source>
        <dbReference type="EMBL" id="VGO20269.1"/>
    </source>
</evidence>
<dbReference type="PANTHER" id="PTHR32294">
    <property type="entry name" value="DNA POLYMERASE III SUBUNIT ALPHA"/>
    <property type="match status" value="1"/>
</dbReference>
<dbReference type="GO" id="GO:0003887">
    <property type="term" value="F:DNA-directed DNA polymerase activity"/>
    <property type="evidence" value="ECO:0007669"/>
    <property type="project" value="UniProtKB-KW"/>
</dbReference>
<evidence type="ECO:0000313" key="10">
    <source>
        <dbReference type="Proteomes" id="UP000346198"/>
    </source>
</evidence>
<evidence type="ECO:0000256" key="7">
    <source>
        <dbReference type="ARBA" id="ARBA00049244"/>
    </source>
</evidence>
<evidence type="ECO:0000256" key="5">
    <source>
        <dbReference type="ARBA" id="ARBA00022705"/>
    </source>
</evidence>
<dbReference type="InterPro" id="IPR041931">
    <property type="entry name" value="DNA_pol3_alpha_thumb_dom"/>
</dbReference>
<keyword evidence="6" id="KW-0239">DNA-directed DNA polymerase</keyword>
<name>A0A6C2UJX9_9BACT</name>
<dbReference type="Gene3D" id="3.20.20.140">
    <property type="entry name" value="Metal-dependent hydrolases"/>
    <property type="match status" value="1"/>
</dbReference>
<dbReference type="AlphaFoldDB" id="A0A6C2UJX9"/>
<evidence type="ECO:0000256" key="6">
    <source>
        <dbReference type="ARBA" id="ARBA00022932"/>
    </source>
</evidence>
<protein>
    <recommendedName>
        <fullName evidence="2">DNA polymerase III subunit alpha</fullName>
        <ecNumber evidence="1">2.7.7.7</ecNumber>
    </recommendedName>
</protein>
<dbReference type="InterPro" id="IPR011708">
    <property type="entry name" value="DNA_pol3_alpha_NTPase_dom"/>
</dbReference>
<dbReference type="Gene3D" id="1.10.10.1600">
    <property type="entry name" value="Bacterial DNA polymerase III alpha subunit, thumb domain"/>
    <property type="match status" value="1"/>
</dbReference>
<dbReference type="EMBL" id="CAAHFH010000001">
    <property type="protein sequence ID" value="VGO20269.1"/>
    <property type="molecule type" value="Genomic_DNA"/>
</dbReference>
<organism evidence="9 10">
    <name type="scientific">Pontiella sulfatireligans</name>
    <dbReference type="NCBI Taxonomy" id="2750658"/>
    <lineage>
        <taxon>Bacteria</taxon>
        <taxon>Pseudomonadati</taxon>
        <taxon>Kiritimatiellota</taxon>
        <taxon>Kiritimatiellia</taxon>
        <taxon>Kiritimatiellales</taxon>
        <taxon>Pontiellaceae</taxon>
        <taxon>Pontiella</taxon>
    </lineage>
</organism>
<dbReference type="InterPro" id="IPR016195">
    <property type="entry name" value="Pol/histidinol_Pase-like"/>
</dbReference>
<evidence type="ECO:0000256" key="1">
    <source>
        <dbReference type="ARBA" id="ARBA00012417"/>
    </source>
</evidence>
<feature type="domain" description="Polymerase/histidinol phosphatase N-terminal" evidence="8">
    <location>
        <begin position="13"/>
        <end position="80"/>
    </location>
</feature>
<dbReference type="Pfam" id="PF02811">
    <property type="entry name" value="PHP"/>
    <property type="match status" value="1"/>
</dbReference>
<dbReference type="CDD" id="cd12113">
    <property type="entry name" value="PHP_PolIIIA_DnaE3"/>
    <property type="match status" value="1"/>
</dbReference>
<dbReference type="NCBIfam" id="NF004226">
    <property type="entry name" value="PRK05673.1"/>
    <property type="match status" value="1"/>
</dbReference>
<dbReference type="InterPro" id="IPR004805">
    <property type="entry name" value="DnaE2/DnaE/PolC"/>
</dbReference>
<dbReference type="InterPro" id="IPR029460">
    <property type="entry name" value="DNAPol_HHH"/>
</dbReference>